<feature type="transmembrane region" description="Helical" evidence="1">
    <location>
        <begin position="317"/>
        <end position="338"/>
    </location>
</feature>
<dbReference type="Proteomes" id="UP001595817">
    <property type="component" value="Unassembled WGS sequence"/>
</dbReference>
<comment type="caution">
    <text evidence="3">The sequence shown here is derived from an EMBL/GenBank/DDBJ whole genome shotgun (WGS) entry which is preliminary data.</text>
</comment>
<keyword evidence="1" id="KW-0472">Membrane</keyword>
<dbReference type="InterPro" id="IPR006675">
    <property type="entry name" value="HDIG_dom"/>
</dbReference>
<dbReference type="Pfam" id="PF07697">
    <property type="entry name" value="7TMR-HDED"/>
    <property type="match status" value="1"/>
</dbReference>
<evidence type="ECO:0000313" key="3">
    <source>
        <dbReference type="EMBL" id="MFC4411083.1"/>
    </source>
</evidence>
<dbReference type="CDD" id="cd00077">
    <property type="entry name" value="HDc"/>
    <property type="match status" value="1"/>
</dbReference>
<dbReference type="PANTHER" id="PTHR36442">
    <property type="entry name" value="CYCLIC-DI-AMP PHOSPHODIESTERASE PGPH"/>
    <property type="match status" value="1"/>
</dbReference>
<dbReference type="RefSeq" id="WP_378155631.1">
    <property type="nucleotide sequence ID" value="NZ_JBHSEC010000019.1"/>
</dbReference>
<dbReference type="Gene3D" id="1.10.3210.10">
    <property type="entry name" value="Hypothetical protein af1432"/>
    <property type="match status" value="1"/>
</dbReference>
<feature type="transmembrane region" description="Helical" evidence="1">
    <location>
        <begin position="367"/>
        <end position="383"/>
    </location>
</feature>
<feature type="domain" description="HD/PDEase" evidence="2">
    <location>
        <begin position="504"/>
        <end position="659"/>
    </location>
</feature>
<feature type="transmembrane region" description="Helical" evidence="1">
    <location>
        <begin position="452"/>
        <end position="475"/>
    </location>
</feature>
<accession>A0ABV8X570</accession>
<evidence type="ECO:0000256" key="1">
    <source>
        <dbReference type="SAM" id="Phobius"/>
    </source>
</evidence>
<dbReference type="InterPro" id="IPR006674">
    <property type="entry name" value="HD_domain"/>
</dbReference>
<feature type="transmembrane region" description="Helical" evidence="1">
    <location>
        <begin position="418"/>
        <end position="440"/>
    </location>
</feature>
<proteinExistence type="predicted"/>
<dbReference type="SUPFAM" id="SSF109604">
    <property type="entry name" value="HD-domain/PDEase-like"/>
    <property type="match status" value="1"/>
</dbReference>
<feature type="transmembrane region" description="Helical" evidence="1">
    <location>
        <begin position="286"/>
        <end position="305"/>
    </location>
</feature>
<feature type="transmembrane region" description="Helical" evidence="1">
    <location>
        <begin position="12"/>
        <end position="34"/>
    </location>
</feature>
<dbReference type="Pfam" id="PF07698">
    <property type="entry name" value="7TM-7TMR_HD"/>
    <property type="match status" value="1"/>
</dbReference>
<dbReference type="Pfam" id="PF01966">
    <property type="entry name" value="HD"/>
    <property type="match status" value="1"/>
</dbReference>
<dbReference type="InterPro" id="IPR011621">
    <property type="entry name" value="Metal-dep_PHydrolase_7TM_intra"/>
</dbReference>
<gene>
    <name evidence="3" type="ORF">ACFOZY_11705</name>
</gene>
<dbReference type="InterPro" id="IPR011624">
    <property type="entry name" value="Metal-dep_PHydrolase_7TM_extra"/>
</dbReference>
<feature type="transmembrane region" description="Helical" evidence="1">
    <location>
        <begin position="395"/>
        <end position="411"/>
    </location>
</feature>
<reference evidence="4" key="1">
    <citation type="journal article" date="2019" name="Int. J. Syst. Evol. Microbiol.">
        <title>The Global Catalogue of Microorganisms (GCM) 10K type strain sequencing project: providing services to taxonomists for standard genome sequencing and annotation.</title>
        <authorList>
            <consortium name="The Broad Institute Genomics Platform"/>
            <consortium name="The Broad Institute Genome Sequencing Center for Infectious Disease"/>
            <person name="Wu L."/>
            <person name="Ma J."/>
        </authorList>
    </citation>
    <scope>NUCLEOTIDE SEQUENCE [LARGE SCALE GENOMIC DNA]</scope>
    <source>
        <strain evidence="4">CCUG 59778</strain>
    </source>
</reference>
<sequence>MQRFVKKMQQYVSFTTFLILFVGLTAVLSFVLILSDVKGESYDIREFTLSPDTIRSNKTVEDPVKTEEERTRVASEVQPVYQFTEEIGSNRAAIVSSIFDYVLDVKANSVIQNTQEDGIPAETVKPMSAMVDDLRSKLSPIEKSETAFRLSDEQLRVLLGQNSETLREVRDILTNTTKTVMKDPIRNDDLIRAKNELERILREDQRIPTSLMQVAVTIGRFSIVENEILNEEITEARVKDAMADVEPTKILQGQVIVREGQVVDREVYRQLELTGMLTSQTTYKPIVGLAFYIILMMFLVFTHFYSWKATAERKGKILLVFLIIFLLNVVVMKLIGLVEKDYDVMVAFLFPTALSAMLTRALSNEKLAFLMCILTAGTSGLVLRDGYTTILQMEISLYVLFSGIVAVYMMSTSHKRSVLLQTSMLVALTNLIFLAFYLLMTQSSYSWQELTFYGIAAVVSGLLSGALAIGLLPFFETVFNILSDMKLIELSNPNHPLLKKILTETPGTYHHSVMVANLADSACEAIGANGLLARVGSYYHDIGKTKRPSFFIENQMNGKNPHDTIPPETSSDIIIAHTTEGAKMLSKHKMPQEIIDIARQHHGTSLLQYFYVKAKEQNDEVAETDYRYPGPKPQTKEAAVISVADSVEAAVRSMKEPSAEKIRQVVNNIIKGKLNDGQFNECDLSMKELKKVESVICETMNGIYHSRIEYPK</sequence>
<dbReference type="InterPro" id="IPR052722">
    <property type="entry name" value="PgpH_phosphodiesterase"/>
</dbReference>
<dbReference type="EMBL" id="JBHSEC010000019">
    <property type="protein sequence ID" value="MFC4411083.1"/>
    <property type="molecule type" value="Genomic_DNA"/>
</dbReference>
<evidence type="ECO:0000259" key="2">
    <source>
        <dbReference type="SMART" id="SM00471"/>
    </source>
</evidence>
<organism evidence="3 4">
    <name type="scientific">Chungangia koreensis</name>
    <dbReference type="NCBI Taxonomy" id="752657"/>
    <lineage>
        <taxon>Bacteria</taxon>
        <taxon>Bacillati</taxon>
        <taxon>Bacillota</taxon>
        <taxon>Bacilli</taxon>
        <taxon>Lactobacillales</taxon>
        <taxon>Chungangia</taxon>
    </lineage>
</organism>
<keyword evidence="1" id="KW-1133">Transmembrane helix</keyword>
<protein>
    <submittedName>
        <fullName evidence="3">HD family phosphohydrolase</fullName>
    </submittedName>
</protein>
<keyword evidence="1" id="KW-0812">Transmembrane</keyword>
<dbReference type="InterPro" id="IPR003607">
    <property type="entry name" value="HD/PDEase_dom"/>
</dbReference>
<dbReference type="PANTHER" id="PTHR36442:SF1">
    <property type="entry name" value="CYCLIC-DI-AMP PHOSPHODIESTERASE PGPH"/>
    <property type="match status" value="1"/>
</dbReference>
<dbReference type="NCBIfam" id="TIGR00277">
    <property type="entry name" value="HDIG"/>
    <property type="match status" value="1"/>
</dbReference>
<keyword evidence="4" id="KW-1185">Reference proteome</keyword>
<dbReference type="SMART" id="SM00471">
    <property type="entry name" value="HDc"/>
    <property type="match status" value="1"/>
</dbReference>
<evidence type="ECO:0000313" key="4">
    <source>
        <dbReference type="Proteomes" id="UP001595817"/>
    </source>
</evidence>
<name>A0ABV8X570_9LACT</name>